<keyword evidence="4 7" id="KW-0378">Hydrolase</keyword>
<keyword evidence="6 7" id="KW-0326">Glycosidase</keyword>
<keyword evidence="3 7" id="KW-0081">Bacteriolytic enzyme</keyword>
<keyword evidence="2 7" id="KW-0929">Antimicrobial</keyword>
<reference evidence="8" key="1">
    <citation type="submission" date="2024-02" db="EMBL/GenBank/DDBJ databases">
        <title>Sediminibacterium planktonica sp. nov. and Sediminibacterium longus sp. nov., isolated from surface lake and river water.</title>
        <authorList>
            <person name="Watanabe K."/>
            <person name="Takemine S."/>
            <person name="Ishii Y."/>
            <person name="Ogata Y."/>
            <person name="Shindo C."/>
            <person name="Suda W."/>
        </authorList>
    </citation>
    <scope>NUCLEOTIDE SEQUENCE</scope>
    <source>
        <strain evidence="8">KACHI17</strain>
    </source>
</reference>
<comment type="catalytic activity">
    <reaction evidence="1 7">
        <text>Hydrolysis of (1-&gt;4)-beta-linkages between N-acetylmuramic acid and N-acetyl-D-glucosamine residues in a peptidoglycan and between N-acetyl-D-glucosamine residues in chitodextrins.</text>
        <dbReference type="EC" id="3.2.1.17"/>
    </reaction>
</comment>
<evidence type="ECO:0000256" key="6">
    <source>
        <dbReference type="ARBA" id="ARBA00023295"/>
    </source>
</evidence>
<dbReference type="GO" id="GO:0003796">
    <property type="term" value="F:lysozyme activity"/>
    <property type="evidence" value="ECO:0007669"/>
    <property type="project" value="UniProtKB-EC"/>
</dbReference>
<dbReference type="GO" id="GO:0016998">
    <property type="term" value="P:cell wall macromolecule catabolic process"/>
    <property type="evidence" value="ECO:0007669"/>
    <property type="project" value="InterPro"/>
</dbReference>
<sequence length="162" mass="18570">MTDDFKNTITIINPFMSAKKTAEAIIKKFEGLRLRAYLDTAGIPTIGYGTIVYSDGTRVKITDVITKEKAEQEFQHHFSKFYTEVEQKLKVSVKDHQKAALVSLAYNVGISALTRSTLWRKLHEQRPEKEIADEFRKWVYAGGVVVQGLVNRRESERNLYLS</sequence>
<dbReference type="CDD" id="cd00737">
    <property type="entry name" value="lyz_endolysin_autolysin"/>
    <property type="match status" value="1"/>
</dbReference>
<dbReference type="GO" id="GO:0042742">
    <property type="term" value="P:defense response to bacterium"/>
    <property type="evidence" value="ECO:0007669"/>
    <property type="project" value="UniProtKB-KW"/>
</dbReference>
<dbReference type="GO" id="GO:0031640">
    <property type="term" value="P:killing of cells of another organism"/>
    <property type="evidence" value="ECO:0007669"/>
    <property type="project" value="UniProtKB-KW"/>
</dbReference>
<name>A0AAT9GGA2_9BACT</name>
<evidence type="ECO:0000256" key="2">
    <source>
        <dbReference type="ARBA" id="ARBA00022529"/>
    </source>
</evidence>
<dbReference type="GO" id="GO:0009253">
    <property type="term" value="P:peptidoglycan catabolic process"/>
    <property type="evidence" value="ECO:0007669"/>
    <property type="project" value="InterPro"/>
</dbReference>
<keyword evidence="5" id="KW-1035">Host cytoplasm</keyword>
<accession>A0AAT9GGA2</accession>
<dbReference type="InterPro" id="IPR034690">
    <property type="entry name" value="Endolysin_T4_type"/>
</dbReference>
<comment type="similarity">
    <text evidence="7">Belongs to the glycosyl hydrolase 24 family.</text>
</comment>
<evidence type="ECO:0000256" key="1">
    <source>
        <dbReference type="ARBA" id="ARBA00000632"/>
    </source>
</evidence>
<evidence type="ECO:0000313" key="8">
    <source>
        <dbReference type="EMBL" id="BFG69612.1"/>
    </source>
</evidence>
<protein>
    <recommendedName>
        <fullName evidence="7">Lysozyme</fullName>
        <ecNumber evidence="7">3.2.1.17</ecNumber>
    </recommendedName>
</protein>
<dbReference type="PANTHER" id="PTHR38107">
    <property type="match status" value="1"/>
</dbReference>
<dbReference type="InterPro" id="IPR023347">
    <property type="entry name" value="Lysozyme_dom_sf"/>
</dbReference>
<proteinExistence type="inferred from homology"/>
<gene>
    <name evidence="8" type="ORF">KACHI17_04930</name>
</gene>
<evidence type="ECO:0000256" key="5">
    <source>
        <dbReference type="ARBA" id="ARBA00023200"/>
    </source>
</evidence>
<dbReference type="SUPFAM" id="SSF53955">
    <property type="entry name" value="Lysozyme-like"/>
    <property type="match status" value="1"/>
</dbReference>
<dbReference type="InterPro" id="IPR002196">
    <property type="entry name" value="Glyco_hydro_24"/>
</dbReference>
<evidence type="ECO:0000256" key="7">
    <source>
        <dbReference type="RuleBase" id="RU003788"/>
    </source>
</evidence>
<dbReference type="HAMAP" id="MF_04110">
    <property type="entry name" value="ENDOLYSIN_T4"/>
    <property type="match status" value="1"/>
</dbReference>
<dbReference type="Pfam" id="PF00959">
    <property type="entry name" value="Phage_lysozyme"/>
    <property type="match status" value="1"/>
</dbReference>
<dbReference type="InterPro" id="IPR023346">
    <property type="entry name" value="Lysozyme-like_dom_sf"/>
</dbReference>
<dbReference type="AlphaFoldDB" id="A0AAT9GGA2"/>
<dbReference type="Gene3D" id="1.10.530.40">
    <property type="match status" value="1"/>
</dbReference>
<dbReference type="EMBL" id="AP029612">
    <property type="protein sequence ID" value="BFG69612.1"/>
    <property type="molecule type" value="Genomic_DNA"/>
</dbReference>
<dbReference type="PANTHER" id="PTHR38107:SF3">
    <property type="entry name" value="LYSOZYME RRRD-RELATED"/>
    <property type="match status" value="1"/>
</dbReference>
<dbReference type="EC" id="3.2.1.17" evidence="7"/>
<organism evidence="8">
    <name type="scientific">Sediminibacterium sp. KACHI17</name>
    <dbReference type="NCBI Taxonomy" id="1751071"/>
    <lineage>
        <taxon>Bacteria</taxon>
        <taxon>Pseudomonadati</taxon>
        <taxon>Bacteroidota</taxon>
        <taxon>Chitinophagia</taxon>
        <taxon>Chitinophagales</taxon>
        <taxon>Chitinophagaceae</taxon>
        <taxon>Sediminibacterium</taxon>
    </lineage>
</organism>
<evidence type="ECO:0000256" key="3">
    <source>
        <dbReference type="ARBA" id="ARBA00022638"/>
    </source>
</evidence>
<evidence type="ECO:0000256" key="4">
    <source>
        <dbReference type="ARBA" id="ARBA00022801"/>
    </source>
</evidence>
<dbReference type="InterPro" id="IPR051018">
    <property type="entry name" value="Bacteriophage_GH24"/>
</dbReference>
<dbReference type="InterPro" id="IPR033907">
    <property type="entry name" value="Endolysin_autolysin"/>
</dbReference>